<organism evidence="1 2">
    <name type="scientific">Microctonus aethiopoides</name>
    <dbReference type="NCBI Taxonomy" id="144406"/>
    <lineage>
        <taxon>Eukaryota</taxon>
        <taxon>Metazoa</taxon>
        <taxon>Ecdysozoa</taxon>
        <taxon>Arthropoda</taxon>
        <taxon>Hexapoda</taxon>
        <taxon>Insecta</taxon>
        <taxon>Pterygota</taxon>
        <taxon>Neoptera</taxon>
        <taxon>Endopterygota</taxon>
        <taxon>Hymenoptera</taxon>
        <taxon>Apocrita</taxon>
        <taxon>Ichneumonoidea</taxon>
        <taxon>Braconidae</taxon>
        <taxon>Euphorinae</taxon>
        <taxon>Microctonus</taxon>
    </lineage>
</organism>
<reference evidence="1" key="1">
    <citation type="journal article" date="2023" name="bioRxiv">
        <title>Scaffold-level genome assemblies of two parasitoid biocontrol wasps reveal the parthenogenesis mechanism and an associated novel virus.</title>
        <authorList>
            <person name="Inwood S."/>
            <person name="Skelly J."/>
            <person name="Guhlin J."/>
            <person name="Harrop T."/>
            <person name="Goldson S."/>
            <person name="Dearden P."/>
        </authorList>
    </citation>
    <scope>NUCLEOTIDE SEQUENCE</scope>
    <source>
        <strain evidence="1">Irish</strain>
        <tissue evidence="1">Whole body</tissue>
    </source>
</reference>
<reference evidence="1" key="2">
    <citation type="submission" date="2023-03" db="EMBL/GenBank/DDBJ databases">
        <authorList>
            <person name="Inwood S.N."/>
            <person name="Skelly J.G."/>
            <person name="Guhlin J."/>
            <person name="Harrop T.W.R."/>
            <person name="Goldson S.G."/>
            <person name="Dearden P.K."/>
        </authorList>
    </citation>
    <scope>NUCLEOTIDE SEQUENCE</scope>
    <source>
        <strain evidence="1">Irish</strain>
        <tissue evidence="1">Whole body</tissue>
    </source>
</reference>
<evidence type="ECO:0000313" key="2">
    <source>
        <dbReference type="Proteomes" id="UP001168990"/>
    </source>
</evidence>
<dbReference type="Proteomes" id="UP001168990">
    <property type="component" value="Unassembled WGS sequence"/>
</dbReference>
<name>A0AA39F9P4_9HYME</name>
<accession>A0AA39F9P4</accession>
<keyword evidence="2" id="KW-1185">Reference proteome</keyword>
<proteinExistence type="predicted"/>
<dbReference type="AlphaFoldDB" id="A0AA39F9P4"/>
<protein>
    <submittedName>
        <fullName evidence="1">Uncharacterized protein</fullName>
    </submittedName>
</protein>
<evidence type="ECO:0000313" key="1">
    <source>
        <dbReference type="EMBL" id="KAK0165539.1"/>
    </source>
</evidence>
<sequence>MRSHNSGLLKFGLSRKDTREKKKTGLYCAVSNLISKTPTGPSSLNIRPSAAFYVNNLLLVLERVKPGPESETESSSNPNTKFQEFDEFWWTTSKSIKEYLCKIRDCFKVSLLRYSLLKIANLA</sequence>
<comment type="caution">
    <text evidence="1">The sequence shown here is derived from an EMBL/GenBank/DDBJ whole genome shotgun (WGS) entry which is preliminary data.</text>
</comment>
<gene>
    <name evidence="1" type="ORF">PV328_004046</name>
</gene>
<dbReference type="EMBL" id="JAQQBS010001422">
    <property type="protein sequence ID" value="KAK0165539.1"/>
    <property type="molecule type" value="Genomic_DNA"/>
</dbReference>